<proteinExistence type="predicted"/>
<organism evidence="6 7">
    <name type="scientific">Acidocella aquatica</name>
    <dbReference type="NCBI Taxonomy" id="1922313"/>
    <lineage>
        <taxon>Bacteria</taxon>
        <taxon>Pseudomonadati</taxon>
        <taxon>Pseudomonadota</taxon>
        <taxon>Alphaproteobacteria</taxon>
        <taxon>Acetobacterales</taxon>
        <taxon>Acidocellaceae</taxon>
        <taxon>Acidocella</taxon>
    </lineage>
</organism>
<keyword evidence="7" id="KW-1185">Reference proteome</keyword>
<dbReference type="Pfam" id="PF21351">
    <property type="entry name" value="TetR_C_41"/>
    <property type="match status" value="1"/>
</dbReference>
<feature type="DNA-binding region" description="H-T-H motif" evidence="4">
    <location>
        <begin position="28"/>
        <end position="47"/>
    </location>
</feature>
<reference evidence="7" key="1">
    <citation type="journal article" date="2019" name="Int. J. Syst. Evol. Microbiol.">
        <title>The Global Catalogue of Microorganisms (GCM) 10K type strain sequencing project: providing services to taxonomists for standard genome sequencing and annotation.</title>
        <authorList>
            <consortium name="The Broad Institute Genomics Platform"/>
            <consortium name="The Broad Institute Genome Sequencing Center for Infectious Disease"/>
            <person name="Wu L."/>
            <person name="Ma J."/>
        </authorList>
    </citation>
    <scope>NUCLEOTIDE SEQUENCE [LARGE SCALE GENOMIC DNA]</scope>
    <source>
        <strain evidence="7">NBRC 112502</strain>
    </source>
</reference>
<evidence type="ECO:0000256" key="2">
    <source>
        <dbReference type="ARBA" id="ARBA00023125"/>
    </source>
</evidence>
<feature type="domain" description="HTH tetR-type" evidence="5">
    <location>
        <begin position="5"/>
        <end position="65"/>
    </location>
</feature>
<evidence type="ECO:0000313" key="6">
    <source>
        <dbReference type="EMBL" id="GLR66389.1"/>
    </source>
</evidence>
<dbReference type="Proteomes" id="UP001156641">
    <property type="component" value="Unassembled WGS sequence"/>
</dbReference>
<dbReference type="InterPro" id="IPR009057">
    <property type="entry name" value="Homeodomain-like_sf"/>
</dbReference>
<name>A0ABQ6A8D1_9PROT</name>
<dbReference type="PROSITE" id="PS50977">
    <property type="entry name" value="HTH_TETR_2"/>
    <property type="match status" value="1"/>
</dbReference>
<keyword evidence="1" id="KW-0805">Transcription regulation</keyword>
<dbReference type="RefSeq" id="WP_284257077.1">
    <property type="nucleotide sequence ID" value="NZ_BSOS01000021.1"/>
</dbReference>
<evidence type="ECO:0000256" key="3">
    <source>
        <dbReference type="ARBA" id="ARBA00023163"/>
    </source>
</evidence>
<keyword evidence="3" id="KW-0804">Transcription</keyword>
<evidence type="ECO:0000256" key="1">
    <source>
        <dbReference type="ARBA" id="ARBA00023015"/>
    </source>
</evidence>
<dbReference type="SUPFAM" id="SSF46689">
    <property type="entry name" value="Homeodomain-like"/>
    <property type="match status" value="1"/>
</dbReference>
<dbReference type="EMBL" id="BSOS01000021">
    <property type="protein sequence ID" value="GLR66389.1"/>
    <property type="molecule type" value="Genomic_DNA"/>
</dbReference>
<protein>
    <submittedName>
        <fullName evidence="6">TetR family transcriptional regulator</fullName>
    </submittedName>
</protein>
<evidence type="ECO:0000313" key="7">
    <source>
        <dbReference type="Proteomes" id="UP001156641"/>
    </source>
</evidence>
<sequence>MSKASDTRTAILKAARIAFGTLGYHATVMNELVAGISLTRGALYYHFADKRDLFEAVYRELALSVRAEANTHMARLPGGTWERLIAGLRAYLELVSRSSEIQRILLIDAPTVLAWRPWRAIQSESILGPLADTLAELMNQGVLASRPSIPLARLIIAGISDAALTIAFADDHGAAYTETSDALIAIMEGLRKPRSSPN</sequence>
<gene>
    <name evidence="6" type="ORF">GCM10010909_10690</name>
</gene>
<dbReference type="PANTHER" id="PTHR30055">
    <property type="entry name" value="HTH-TYPE TRANSCRIPTIONAL REGULATOR RUTR"/>
    <property type="match status" value="1"/>
</dbReference>
<dbReference type="InterPro" id="IPR001647">
    <property type="entry name" value="HTH_TetR"/>
</dbReference>
<comment type="caution">
    <text evidence="6">The sequence shown here is derived from an EMBL/GenBank/DDBJ whole genome shotgun (WGS) entry which is preliminary data.</text>
</comment>
<dbReference type="PRINTS" id="PR00455">
    <property type="entry name" value="HTHTETR"/>
</dbReference>
<keyword evidence="2 4" id="KW-0238">DNA-binding</keyword>
<evidence type="ECO:0000256" key="4">
    <source>
        <dbReference type="PROSITE-ProRule" id="PRU00335"/>
    </source>
</evidence>
<dbReference type="InterPro" id="IPR050109">
    <property type="entry name" value="HTH-type_TetR-like_transc_reg"/>
</dbReference>
<evidence type="ECO:0000259" key="5">
    <source>
        <dbReference type="PROSITE" id="PS50977"/>
    </source>
</evidence>
<dbReference type="PANTHER" id="PTHR30055:SF234">
    <property type="entry name" value="HTH-TYPE TRANSCRIPTIONAL REGULATOR BETI"/>
    <property type="match status" value="1"/>
</dbReference>
<dbReference type="InterPro" id="IPR049484">
    <property type="entry name" value="Rv0078-like_C"/>
</dbReference>
<dbReference type="Pfam" id="PF00440">
    <property type="entry name" value="TetR_N"/>
    <property type="match status" value="1"/>
</dbReference>
<accession>A0ABQ6A8D1</accession>
<dbReference type="Gene3D" id="1.10.357.10">
    <property type="entry name" value="Tetracycline Repressor, domain 2"/>
    <property type="match status" value="1"/>
</dbReference>